<evidence type="ECO:0000313" key="1">
    <source>
        <dbReference type="EMBL" id="KOS39183.1"/>
    </source>
</evidence>
<organism evidence="1 2">
    <name type="scientific">Penicillium nordicum</name>
    <dbReference type="NCBI Taxonomy" id="229535"/>
    <lineage>
        <taxon>Eukaryota</taxon>
        <taxon>Fungi</taxon>
        <taxon>Dikarya</taxon>
        <taxon>Ascomycota</taxon>
        <taxon>Pezizomycotina</taxon>
        <taxon>Eurotiomycetes</taxon>
        <taxon>Eurotiomycetidae</taxon>
        <taxon>Eurotiales</taxon>
        <taxon>Aspergillaceae</taxon>
        <taxon>Penicillium</taxon>
    </lineage>
</organism>
<comment type="caution">
    <text evidence="1">The sequence shown here is derived from an EMBL/GenBank/DDBJ whole genome shotgun (WGS) entry which is preliminary data.</text>
</comment>
<protein>
    <submittedName>
        <fullName evidence="1">Uncharacterized protein</fullName>
    </submittedName>
</protein>
<feature type="non-terminal residue" evidence="1">
    <location>
        <position position="1"/>
    </location>
</feature>
<name>A0A0M9WC30_9EURO</name>
<gene>
    <name evidence="1" type="ORF">ACN38_g9974</name>
</gene>
<dbReference type="AlphaFoldDB" id="A0A0M9WC30"/>
<evidence type="ECO:0000313" key="2">
    <source>
        <dbReference type="Proteomes" id="UP000037696"/>
    </source>
</evidence>
<accession>A0A0M9WC30</accession>
<keyword evidence="2" id="KW-1185">Reference proteome</keyword>
<dbReference type="Proteomes" id="UP000037696">
    <property type="component" value="Unassembled WGS sequence"/>
</dbReference>
<reference evidence="1 2" key="1">
    <citation type="submission" date="2015-08" db="EMBL/GenBank/DDBJ databases">
        <title>Genome sequencing of Penicillium nordicum.</title>
        <authorList>
            <person name="Nguyen H.D."/>
            <person name="Seifert K.A."/>
        </authorList>
    </citation>
    <scope>NUCLEOTIDE SEQUENCE [LARGE SCALE GENOMIC DNA]</scope>
    <source>
        <strain evidence="1 2">DAOMC 185683</strain>
    </source>
</reference>
<proteinExistence type="predicted"/>
<sequence>IKSPDLRLRSIKSPVLKELISYFNNSSSAFSPHSK</sequence>
<dbReference type="EMBL" id="LHQQ01000215">
    <property type="protein sequence ID" value="KOS39183.1"/>
    <property type="molecule type" value="Genomic_DNA"/>
</dbReference>